<evidence type="ECO:0000256" key="1">
    <source>
        <dbReference type="SAM" id="MobiDB-lite"/>
    </source>
</evidence>
<protein>
    <submittedName>
        <fullName evidence="2">Uncharacterized protein</fullName>
    </submittedName>
</protein>
<keyword evidence="3" id="KW-1185">Reference proteome</keyword>
<reference evidence="2 3" key="1">
    <citation type="submission" date="2013-11" db="EMBL/GenBank/DDBJ databases">
        <title>The Damaraland mole rat (Fukomys damarensis) genome and evolution of African mole rats.</title>
        <authorList>
            <person name="Gladyshev V.N."/>
            <person name="Fang X."/>
        </authorList>
    </citation>
    <scope>NUCLEOTIDE SEQUENCE [LARGE SCALE GENOMIC DNA]</scope>
    <source>
        <tissue evidence="2">Liver</tissue>
    </source>
</reference>
<gene>
    <name evidence="2" type="ORF">H920_15259</name>
</gene>
<feature type="region of interest" description="Disordered" evidence="1">
    <location>
        <begin position="38"/>
        <end position="66"/>
    </location>
</feature>
<feature type="compositionally biased region" description="Low complexity" evidence="1">
    <location>
        <begin position="38"/>
        <end position="47"/>
    </location>
</feature>
<organism evidence="2 3">
    <name type="scientific">Fukomys damarensis</name>
    <name type="common">Damaraland mole rat</name>
    <name type="synonym">Cryptomys damarensis</name>
    <dbReference type="NCBI Taxonomy" id="885580"/>
    <lineage>
        <taxon>Eukaryota</taxon>
        <taxon>Metazoa</taxon>
        <taxon>Chordata</taxon>
        <taxon>Craniata</taxon>
        <taxon>Vertebrata</taxon>
        <taxon>Euteleostomi</taxon>
        <taxon>Mammalia</taxon>
        <taxon>Eutheria</taxon>
        <taxon>Euarchontoglires</taxon>
        <taxon>Glires</taxon>
        <taxon>Rodentia</taxon>
        <taxon>Hystricomorpha</taxon>
        <taxon>Bathyergidae</taxon>
        <taxon>Fukomys</taxon>
    </lineage>
</organism>
<proteinExistence type="predicted"/>
<feature type="region of interest" description="Disordered" evidence="1">
    <location>
        <begin position="90"/>
        <end position="129"/>
    </location>
</feature>
<evidence type="ECO:0000313" key="3">
    <source>
        <dbReference type="Proteomes" id="UP000028990"/>
    </source>
</evidence>
<sequence>MALEPALQRGNPQPLGLAWRPRSANHHASRLLANIQKAAKTGTGAATVSRIHSPGEGESPTRDSRGRCEALTRVILASNPLLDPRGTLKILKKPLKTQGSPGEEQKRKTGQERQTLEEGETEEAMKKKR</sequence>
<name>A0A091CYN6_FUKDA</name>
<accession>A0A091CYN6</accession>
<feature type="compositionally biased region" description="Basic and acidic residues" evidence="1">
    <location>
        <begin position="53"/>
        <end position="66"/>
    </location>
</feature>
<feature type="compositionally biased region" description="Basic and acidic residues" evidence="1">
    <location>
        <begin position="103"/>
        <end position="116"/>
    </location>
</feature>
<dbReference type="AlphaFoldDB" id="A0A091CYN6"/>
<evidence type="ECO:0000313" key="2">
    <source>
        <dbReference type="EMBL" id="KFO23358.1"/>
    </source>
</evidence>
<dbReference type="EMBL" id="KN123775">
    <property type="protein sequence ID" value="KFO23358.1"/>
    <property type="molecule type" value="Genomic_DNA"/>
</dbReference>
<dbReference type="Proteomes" id="UP000028990">
    <property type="component" value="Unassembled WGS sequence"/>
</dbReference>